<dbReference type="GO" id="GO:0042597">
    <property type="term" value="C:periplasmic space"/>
    <property type="evidence" value="ECO:0007669"/>
    <property type="project" value="InterPro"/>
</dbReference>
<dbReference type="Proteomes" id="UP000433050">
    <property type="component" value="Unassembled WGS sequence"/>
</dbReference>
<name>A0A5S9PS71_9HYPH</name>
<dbReference type="AlphaFoldDB" id="A0A5S9PS71"/>
<evidence type="ECO:0000313" key="3">
    <source>
        <dbReference type="Proteomes" id="UP000433050"/>
    </source>
</evidence>
<dbReference type="EMBL" id="CACSAS010000001">
    <property type="protein sequence ID" value="CAA0107322.1"/>
    <property type="molecule type" value="Genomic_DNA"/>
</dbReference>
<keyword evidence="1" id="KW-0732">Signal</keyword>
<dbReference type="InterPro" id="IPR012899">
    <property type="entry name" value="LTXXQ"/>
</dbReference>
<sequence length="168" mass="18350">MYNVTSFICAAISGWLLVAASPAQAQNTPAAPAETRIIEIYTDADAKAVLNARLAALRTVLELTPEQEKLWLPVEASIRKIAADSMARGKMRSEAEAPADFLAALDRIGEAEVARGQDLRNFVTATRPLVAALSDEQKHRMPAFLGMVVDAQSPLATRSLWLFEEEER</sequence>
<feature type="chain" id="PRO_5024837470" description="LTXXQ motif family protein" evidence="1">
    <location>
        <begin position="26"/>
        <end position="168"/>
    </location>
</feature>
<evidence type="ECO:0000313" key="2">
    <source>
        <dbReference type="EMBL" id="CAA0107322.1"/>
    </source>
</evidence>
<evidence type="ECO:0008006" key="4">
    <source>
        <dbReference type="Google" id="ProtNLM"/>
    </source>
</evidence>
<proteinExistence type="predicted"/>
<organism evidence="2 3">
    <name type="scientific">Starkeya nomas</name>
    <dbReference type="NCBI Taxonomy" id="2666134"/>
    <lineage>
        <taxon>Bacteria</taxon>
        <taxon>Pseudomonadati</taxon>
        <taxon>Pseudomonadota</taxon>
        <taxon>Alphaproteobacteria</taxon>
        <taxon>Hyphomicrobiales</taxon>
        <taxon>Xanthobacteraceae</taxon>
        <taxon>Starkeya</taxon>
    </lineage>
</organism>
<reference evidence="2 3" key="1">
    <citation type="submission" date="2019-12" db="EMBL/GenBank/DDBJ databases">
        <authorList>
            <person name="Reyes-Prieto M."/>
        </authorList>
    </citation>
    <scope>NUCLEOTIDE SEQUENCE [LARGE SCALE GENOMIC DNA]</scope>
    <source>
        <strain evidence="2">HF14-78462</strain>
    </source>
</reference>
<keyword evidence="3" id="KW-1185">Reference proteome</keyword>
<gene>
    <name evidence="2" type="ORF">STARVERO_03433</name>
</gene>
<evidence type="ECO:0000256" key="1">
    <source>
        <dbReference type="SAM" id="SignalP"/>
    </source>
</evidence>
<dbReference type="Pfam" id="PF07813">
    <property type="entry name" value="LTXXQ"/>
    <property type="match status" value="1"/>
</dbReference>
<feature type="signal peptide" evidence="1">
    <location>
        <begin position="1"/>
        <end position="25"/>
    </location>
</feature>
<protein>
    <recommendedName>
        <fullName evidence="4">LTXXQ motif family protein</fullName>
    </recommendedName>
</protein>
<accession>A0A5S9PS71</accession>
<dbReference type="RefSeq" id="WP_159600298.1">
    <property type="nucleotide sequence ID" value="NZ_CACSAS010000001.1"/>
</dbReference>